<gene>
    <name evidence="1" type="ORF">RSOLAG22IIIB_05750</name>
</gene>
<proteinExistence type="predicted"/>
<name>A0A0K6G894_9AGAM</name>
<dbReference type="AlphaFoldDB" id="A0A0K6G894"/>
<dbReference type="EMBL" id="CYGV01001500">
    <property type="protein sequence ID" value="CUA74853.1"/>
    <property type="molecule type" value="Genomic_DNA"/>
</dbReference>
<reference evidence="1 2" key="1">
    <citation type="submission" date="2015-07" db="EMBL/GenBank/DDBJ databases">
        <authorList>
            <person name="Noorani M."/>
        </authorList>
    </citation>
    <scope>NUCLEOTIDE SEQUENCE [LARGE SCALE GENOMIC DNA]</scope>
    <source>
        <strain evidence="1">BBA 69670</strain>
    </source>
</reference>
<evidence type="ECO:0000313" key="2">
    <source>
        <dbReference type="Proteomes" id="UP000044841"/>
    </source>
</evidence>
<evidence type="ECO:0000313" key="1">
    <source>
        <dbReference type="EMBL" id="CUA74853.1"/>
    </source>
</evidence>
<organism evidence="1 2">
    <name type="scientific">Rhizoctonia solani</name>
    <dbReference type="NCBI Taxonomy" id="456999"/>
    <lineage>
        <taxon>Eukaryota</taxon>
        <taxon>Fungi</taxon>
        <taxon>Dikarya</taxon>
        <taxon>Basidiomycota</taxon>
        <taxon>Agaricomycotina</taxon>
        <taxon>Agaricomycetes</taxon>
        <taxon>Cantharellales</taxon>
        <taxon>Ceratobasidiaceae</taxon>
        <taxon>Rhizoctonia</taxon>
    </lineage>
</organism>
<accession>A0A0K6G894</accession>
<dbReference type="Proteomes" id="UP000044841">
    <property type="component" value="Unassembled WGS sequence"/>
</dbReference>
<sequence>MVRLNCHLVQRPWKSSDGGPDESVWISQVPRVLALSETISPSEREKFIKLWELYEPLVELLDSHGLLSQRGQQQYRRIPQIIRGTDSSV</sequence>
<keyword evidence="2" id="KW-1185">Reference proteome</keyword>
<protein>
    <submittedName>
        <fullName evidence="1">Uncharacterized protein</fullName>
    </submittedName>
</protein>